<sequence length="204" mass="22824">MPHTYLLSQLLSKHGQEEWGYVVYRITYDDEKLRLFLDALQAFVEYETDEEVVEMLHWIVMDDREAFDGASIAVVRKACAKATEACILADAASVDSVLAIALPGQPGHKFTDNREYVIVVDALHDPKVGYDPPSYPGWMKANAQHIGPLYNYILDEGVPTWYPGPGEPLQRPYVLPAWLNVPSATYGPALEQSGSGHFEDRLVT</sequence>
<dbReference type="OrthoDB" id="4424523at2759"/>
<gene>
    <name evidence="1" type="ORF">FN846DRAFT_1021732</name>
</gene>
<evidence type="ECO:0000313" key="2">
    <source>
        <dbReference type="Proteomes" id="UP000326924"/>
    </source>
</evidence>
<dbReference type="EMBL" id="VXIS01000097">
    <property type="protein sequence ID" value="KAA8905686.1"/>
    <property type="molecule type" value="Genomic_DNA"/>
</dbReference>
<proteinExistence type="predicted"/>
<organism evidence="1 2">
    <name type="scientific">Sphaerosporella brunnea</name>
    <dbReference type="NCBI Taxonomy" id="1250544"/>
    <lineage>
        <taxon>Eukaryota</taxon>
        <taxon>Fungi</taxon>
        <taxon>Dikarya</taxon>
        <taxon>Ascomycota</taxon>
        <taxon>Pezizomycotina</taxon>
        <taxon>Pezizomycetes</taxon>
        <taxon>Pezizales</taxon>
        <taxon>Pyronemataceae</taxon>
        <taxon>Sphaerosporella</taxon>
    </lineage>
</organism>
<accession>A0A5J5EVT8</accession>
<protein>
    <submittedName>
        <fullName evidence="1">Uncharacterized protein</fullName>
    </submittedName>
</protein>
<keyword evidence="2" id="KW-1185">Reference proteome</keyword>
<reference evidence="1 2" key="1">
    <citation type="submission" date="2019-09" db="EMBL/GenBank/DDBJ databases">
        <title>Draft genome of the ectomycorrhizal ascomycete Sphaerosporella brunnea.</title>
        <authorList>
            <consortium name="DOE Joint Genome Institute"/>
            <person name="Benucci G.M."/>
            <person name="Marozzi G."/>
            <person name="Antonielli L."/>
            <person name="Sanchez S."/>
            <person name="Marco P."/>
            <person name="Wang X."/>
            <person name="Falini L.B."/>
            <person name="Barry K."/>
            <person name="Haridas S."/>
            <person name="Lipzen A."/>
            <person name="Labutti K."/>
            <person name="Grigoriev I.V."/>
            <person name="Murat C."/>
            <person name="Martin F."/>
            <person name="Albertini E."/>
            <person name="Donnini D."/>
            <person name="Bonito G."/>
        </authorList>
    </citation>
    <scope>NUCLEOTIDE SEQUENCE [LARGE SCALE GENOMIC DNA]</scope>
    <source>
        <strain evidence="1 2">Sb_GMNB300</strain>
    </source>
</reference>
<name>A0A5J5EVT8_9PEZI</name>
<evidence type="ECO:0000313" key="1">
    <source>
        <dbReference type="EMBL" id="KAA8905686.1"/>
    </source>
</evidence>
<dbReference type="Proteomes" id="UP000326924">
    <property type="component" value="Unassembled WGS sequence"/>
</dbReference>
<comment type="caution">
    <text evidence="1">The sequence shown here is derived from an EMBL/GenBank/DDBJ whole genome shotgun (WGS) entry which is preliminary data.</text>
</comment>
<dbReference type="AlphaFoldDB" id="A0A5J5EVT8"/>
<dbReference type="InParanoid" id="A0A5J5EVT8"/>